<dbReference type="Pfam" id="PF25137">
    <property type="entry name" value="ADH_Fe_C"/>
    <property type="match status" value="1"/>
</dbReference>
<dbReference type="Gene3D" id="3.40.50.1970">
    <property type="match status" value="1"/>
</dbReference>
<dbReference type="NCBIfam" id="NF010378">
    <property type="entry name" value="PRK13805.1"/>
    <property type="match status" value="1"/>
</dbReference>
<dbReference type="InterPro" id="IPR016162">
    <property type="entry name" value="Ald_DH_N"/>
</dbReference>
<dbReference type="PROSITE" id="PS00060">
    <property type="entry name" value="ADH_IRON_2"/>
    <property type="match status" value="1"/>
</dbReference>
<reference evidence="12" key="2">
    <citation type="journal article" date="2021" name="PeerJ">
        <title>Extensive microbial diversity within the chicken gut microbiome revealed by metagenomics and culture.</title>
        <authorList>
            <person name="Gilroy R."/>
            <person name="Ravi A."/>
            <person name="Getino M."/>
            <person name="Pursley I."/>
            <person name="Horton D.L."/>
            <person name="Alikhan N.F."/>
            <person name="Baker D."/>
            <person name="Gharbi K."/>
            <person name="Hall N."/>
            <person name="Watson M."/>
            <person name="Adriaenssens E.M."/>
            <person name="Foster-Nyarko E."/>
            <person name="Jarju S."/>
            <person name="Secka A."/>
            <person name="Antonio M."/>
            <person name="Oren A."/>
            <person name="Chaudhuri R.R."/>
            <person name="La Ragione R."/>
            <person name="Hildebrand F."/>
            <person name="Pallen M.J."/>
        </authorList>
    </citation>
    <scope>NUCLEOTIDE SEQUENCE</scope>
    <source>
        <strain evidence="12">10192</strain>
    </source>
</reference>
<evidence type="ECO:0000256" key="5">
    <source>
        <dbReference type="ARBA" id="ARBA00023268"/>
    </source>
</evidence>
<keyword evidence="2 8" id="KW-0560">Oxidoreductase</keyword>
<evidence type="ECO:0000256" key="1">
    <source>
        <dbReference type="ARBA" id="ARBA00001954"/>
    </source>
</evidence>
<dbReference type="Gene3D" id="3.40.605.10">
    <property type="entry name" value="Aldehyde Dehydrogenase, Chain A, domain 1"/>
    <property type="match status" value="1"/>
</dbReference>
<keyword evidence="3" id="KW-0408">Iron</keyword>
<dbReference type="Proteomes" id="UP000823632">
    <property type="component" value="Unassembled WGS sequence"/>
</dbReference>
<dbReference type="PROSITE" id="PS00913">
    <property type="entry name" value="ADH_IRON_1"/>
    <property type="match status" value="1"/>
</dbReference>
<comment type="cofactor">
    <cofactor evidence="1">
        <name>Fe(2+)</name>
        <dbReference type="ChEBI" id="CHEBI:29033"/>
    </cofactor>
</comment>
<evidence type="ECO:0000259" key="11">
    <source>
        <dbReference type="Pfam" id="PF25137"/>
    </source>
</evidence>
<dbReference type="InterPro" id="IPR016161">
    <property type="entry name" value="Ald_DH/histidinol_DH"/>
</dbReference>
<feature type="domain" description="Aldehyde dehydrogenase" evidence="9">
    <location>
        <begin position="24"/>
        <end position="422"/>
    </location>
</feature>
<evidence type="ECO:0000256" key="3">
    <source>
        <dbReference type="ARBA" id="ARBA00023004"/>
    </source>
</evidence>
<protein>
    <recommendedName>
        <fullName evidence="8">Aldehyde-alcohol dehydrogenase</fullName>
    </recommendedName>
</protein>
<sequence>MTTKSKKTVENLEKTLNKSSLVDNAEQLELLIERVKKAQKIYSTFTQEQVDAIFKAAATAADKARIPLARMAVEETGMGVLEDKIIKNHFASEYIYNKHKNVKTCGIIKEDKANGIKTVAEPLGVIAGIVPTTNPTSTAIFKSLIALKTRNAIIFSPHPRATKCTIEAAKIVLEAAVKAGAPEDIIGWIDVPSIDLSNQLMKHRDIACILATGGPGMVTAAYSSGNPALGVGPGNAAAVIDETADIKMAVSSIMMSKTFDNGMICASEQSVIVVDSVYEEVKKEFIYRGAYLINAAEEKKMIELPFIDPKRGTAHPAIVGQPAHKIAELAGFKIPKTAKIILAERPKVDWEDPFSREKLSPVLTMYRAKDFEEATEMTYELVSKGGAGHSADLYTDTRSQERVDKFAEKMPACRVLINSPSAQGGIGDLYNFKLEPSLSLGCGSWGKNAVSGNIGVENLLNYKTVAERRENMLWFKVPPKVYFKRGAVDLALRELQGKKRAFIVTDRFLFNSGAVDSIVNVLDEIGIDHQIFFDVKPDPTLSTINQAMEIIRPYEPDVIISLGGGSPMDAAKIMWLMYEQPDTVFEDISMRFMDIRKRICRIPELGKKATMVAIPTTSGTGSEVTPFAIITDDETHVKYAIADYALTPNMAIIDPNFVDGMPKGLTAASGIDALVHSIEAYVSAMATNFTNSNALEATKLVFRYLERSWKEGANDPIAREKMHYAATIAGMAFANAFLGLCHSMAHKLGAMFNVPHGVANALLIRQVIKYNAVDCPKKQCIFPQYKFPNAKAKYAQIADELGLGGKNDDEKVELLIDSIDKLMKAINLPNSIKDFGVKEADFNAKLDEMVELAFDDQCTGANPAYPLMEDIKAIYKDAYEGIVRDYYDTKK</sequence>
<dbReference type="SUPFAM" id="SSF53720">
    <property type="entry name" value="ALDH-like"/>
    <property type="match status" value="1"/>
</dbReference>
<comment type="similarity">
    <text evidence="7 8">In the C-terminal section; belongs to the iron-containing alcohol dehydrogenase family.</text>
</comment>
<dbReference type="PIRSF" id="PIRSF000111">
    <property type="entry name" value="ALDH_ADH"/>
    <property type="match status" value="1"/>
</dbReference>
<dbReference type="InterPro" id="IPR039697">
    <property type="entry name" value="Alcohol_dehydrogenase_Fe"/>
</dbReference>
<feature type="domain" description="Alcohol dehydrogenase iron-type/glycerol dehydrogenase GldA" evidence="10">
    <location>
        <begin position="478"/>
        <end position="655"/>
    </location>
</feature>
<gene>
    <name evidence="12" type="primary">adhE</name>
    <name evidence="12" type="synonym">adhC</name>
    <name evidence="12" type="ORF">IAC76_04965</name>
</gene>
<evidence type="ECO:0000256" key="8">
    <source>
        <dbReference type="PIRNR" id="PIRNR000111"/>
    </source>
</evidence>
<dbReference type="InterPro" id="IPR056798">
    <property type="entry name" value="ADH_Fe_C"/>
</dbReference>
<dbReference type="PANTHER" id="PTHR11496">
    <property type="entry name" value="ALCOHOL DEHYDROGENASE"/>
    <property type="match status" value="1"/>
</dbReference>
<dbReference type="GO" id="GO:0008774">
    <property type="term" value="F:acetaldehyde dehydrogenase (acetylating) activity"/>
    <property type="evidence" value="ECO:0007669"/>
    <property type="project" value="UniProtKB-UniRule"/>
</dbReference>
<comment type="similarity">
    <text evidence="6 8">In the N-terminal section; belongs to the aldehyde dehydrogenase family.</text>
</comment>
<feature type="domain" description="Fe-containing alcohol dehydrogenase-like C-terminal" evidence="11">
    <location>
        <begin position="666"/>
        <end position="879"/>
    </location>
</feature>
<dbReference type="InterPro" id="IPR018211">
    <property type="entry name" value="ADH_Fe_CS"/>
</dbReference>
<dbReference type="Gene3D" id="3.40.309.10">
    <property type="entry name" value="Aldehyde Dehydrogenase, Chain A, domain 2"/>
    <property type="match status" value="1"/>
</dbReference>
<dbReference type="AlphaFoldDB" id="A0A9D9DN11"/>
<dbReference type="Gene3D" id="1.20.1090.10">
    <property type="entry name" value="Dehydroquinate synthase-like - alpha domain"/>
    <property type="match status" value="1"/>
</dbReference>
<dbReference type="FunFam" id="3.40.50.1970:FF:000002">
    <property type="entry name" value="Aldehyde-alcohol dehydrogenase"/>
    <property type="match status" value="1"/>
</dbReference>
<dbReference type="EMBL" id="JADIND010000103">
    <property type="protein sequence ID" value="MBO8430719.1"/>
    <property type="molecule type" value="Genomic_DNA"/>
</dbReference>
<evidence type="ECO:0000256" key="4">
    <source>
        <dbReference type="ARBA" id="ARBA00023027"/>
    </source>
</evidence>
<evidence type="ECO:0000256" key="7">
    <source>
        <dbReference type="ARBA" id="ARBA00035645"/>
    </source>
</evidence>
<dbReference type="Pfam" id="PF00465">
    <property type="entry name" value="Fe-ADH"/>
    <property type="match status" value="1"/>
</dbReference>
<dbReference type="CDD" id="cd08178">
    <property type="entry name" value="AAD_C"/>
    <property type="match status" value="1"/>
</dbReference>
<dbReference type="InterPro" id="IPR015590">
    <property type="entry name" value="Aldehyde_DH_dom"/>
</dbReference>
<dbReference type="GO" id="GO:0046872">
    <property type="term" value="F:metal ion binding"/>
    <property type="evidence" value="ECO:0007669"/>
    <property type="project" value="InterPro"/>
</dbReference>
<evidence type="ECO:0000313" key="12">
    <source>
        <dbReference type="EMBL" id="MBO8430719.1"/>
    </source>
</evidence>
<comment type="caution">
    <text evidence="12">The sequence shown here is derived from an EMBL/GenBank/DDBJ whole genome shotgun (WGS) entry which is preliminary data.</text>
</comment>
<evidence type="ECO:0000259" key="9">
    <source>
        <dbReference type="Pfam" id="PF00171"/>
    </source>
</evidence>
<name>A0A9D9DN11_9BACT</name>
<reference evidence="12" key="1">
    <citation type="submission" date="2020-10" db="EMBL/GenBank/DDBJ databases">
        <authorList>
            <person name="Gilroy R."/>
        </authorList>
    </citation>
    <scope>NUCLEOTIDE SEQUENCE</scope>
    <source>
        <strain evidence="12">10192</strain>
    </source>
</reference>
<evidence type="ECO:0000256" key="2">
    <source>
        <dbReference type="ARBA" id="ARBA00023002"/>
    </source>
</evidence>
<evidence type="ECO:0000313" key="13">
    <source>
        <dbReference type="Proteomes" id="UP000823632"/>
    </source>
</evidence>
<evidence type="ECO:0000259" key="10">
    <source>
        <dbReference type="Pfam" id="PF00465"/>
    </source>
</evidence>
<dbReference type="SUPFAM" id="SSF56796">
    <property type="entry name" value="Dehydroquinate synthase-like"/>
    <property type="match status" value="1"/>
</dbReference>
<dbReference type="FunFam" id="1.20.1090.10:FF:000001">
    <property type="entry name" value="Aldehyde-alcohol dehydrogenase"/>
    <property type="match status" value="1"/>
</dbReference>
<dbReference type="Pfam" id="PF00171">
    <property type="entry name" value="Aldedh"/>
    <property type="match status" value="1"/>
</dbReference>
<dbReference type="InterPro" id="IPR034789">
    <property type="entry name" value="AAD_C"/>
</dbReference>
<dbReference type="GO" id="GO:0015976">
    <property type="term" value="P:carbon utilization"/>
    <property type="evidence" value="ECO:0007669"/>
    <property type="project" value="InterPro"/>
</dbReference>
<accession>A0A9D9DN11</accession>
<dbReference type="InterPro" id="IPR016163">
    <property type="entry name" value="Ald_DH_C"/>
</dbReference>
<keyword evidence="4" id="KW-0520">NAD</keyword>
<dbReference type="GO" id="GO:0006066">
    <property type="term" value="P:alcohol metabolic process"/>
    <property type="evidence" value="ECO:0007669"/>
    <property type="project" value="InterPro"/>
</dbReference>
<dbReference type="InterPro" id="IPR001670">
    <property type="entry name" value="ADH_Fe/GldA"/>
</dbReference>
<organism evidence="12 13">
    <name type="scientific">Candidatus Scatousia excrementipullorum</name>
    <dbReference type="NCBI Taxonomy" id="2840936"/>
    <lineage>
        <taxon>Bacteria</taxon>
        <taxon>Candidatus Scatousia</taxon>
    </lineage>
</organism>
<dbReference type="CDD" id="cd07122">
    <property type="entry name" value="ALDH_F20_ACDH"/>
    <property type="match status" value="1"/>
</dbReference>
<evidence type="ECO:0000256" key="6">
    <source>
        <dbReference type="ARBA" id="ARBA00035641"/>
    </source>
</evidence>
<dbReference type="InterPro" id="IPR012079">
    <property type="entry name" value="Bifunc_Ald-ADH"/>
</dbReference>
<dbReference type="GO" id="GO:0004022">
    <property type="term" value="F:alcohol dehydrogenase (NAD+) activity"/>
    <property type="evidence" value="ECO:0007669"/>
    <property type="project" value="UniProtKB-UniRule"/>
</dbReference>
<dbReference type="PANTHER" id="PTHR11496:SF83">
    <property type="entry name" value="HYDROXYACID-OXOACID TRANSHYDROGENASE, MITOCHONDRIAL"/>
    <property type="match status" value="1"/>
</dbReference>
<proteinExistence type="inferred from homology"/>
<keyword evidence="5" id="KW-0511">Multifunctional enzyme</keyword>